<reference evidence="1 2" key="1">
    <citation type="submission" date="2019-08" db="EMBL/GenBank/DDBJ databases">
        <title>Complete genome sequence of Candidatus Uab amorphum.</title>
        <authorList>
            <person name="Shiratori T."/>
            <person name="Suzuki S."/>
            <person name="Kakizawa Y."/>
            <person name="Ishida K."/>
        </authorList>
    </citation>
    <scope>NUCLEOTIDE SEQUENCE [LARGE SCALE GENOMIC DNA]</scope>
    <source>
        <strain evidence="1 2">SRT547</strain>
    </source>
</reference>
<dbReference type="KEGG" id="uam:UABAM_04680"/>
<accession>A0A5S9IQZ4</accession>
<name>A0A5S9IQZ4_UABAM</name>
<gene>
    <name evidence="1" type="ORF">UABAM_04680</name>
</gene>
<evidence type="ECO:0000313" key="2">
    <source>
        <dbReference type="Proteomes" id="UP000326354"/>
    </source>
</evidence>
<proteinExistence type="predicted"/>
<dbReference type="EMBL" id="AP019860">
    <property type="protein sequence ID" value="BBM86294.1"/>
    <property type="molecule type" value="Genomic_DNA"/>
</dbReference>
<organism evidence="1 2">
    <name type="scientific">Uabimicrobium amorphum</name>
    <dbReference type="NCBI Taxonomy" id="2596890"/>
    <lineage>
        <taxon>Bacteria</taxon>
        <taxon>Pseudomonadati</taxon>
        <taxon>Planctomycetota</taxon>
        <taxon>Candidatus Uabimicrobiia</taxon>
        <taxon>Candidatus Uabimicrobiales</taxon>
        <taxon>Candidatus Uabimicrobiaceae</taxon>
        <taxon>Candidatus Uabimicrobium</taxon>
    </lineage>
</organism>
<dbReference type="RefSeq" id="WP_151970358.1">
    <property type="nucleotide sequence ID" value="NZ_AP019860.1"/>
</dbReference>
<dbReference type="Proteomes" id="UP000326354">
    <property type="component" value="Chromosome"/>
</dbReference>
<keyword evidence="2" id="KW-1185">Reference proteome</keyword>
<evidence type="ECO:0000313" key="1">
    <source>
        <dbReference type="EMBL" id="BBM86294.1"/>
    </source>
</evidence>
<protein>
    <submittedName>
        <fullName evidence="1">Uncharacterized protein</fullName>
    </submittedName>
</protein>
<dbReference type="AlphaFoldDB" id="A0A5S9IQZ4"/>
<sequence>MKYILILFISFTGLYSQVPGIPRPAVFEVNYDKLIAKYTVDSEAQKVFEYVEPYFDGENNKFGIRIKKKTFAKIVSQMPNNTLEDTDNLHVEAHSFKLEKIQKNGIVVSFAIRAKQFVFGKKTGEKNCKYQVLLSLAVSSNHEIYYRPPQIFPGEVTESGIGFVIDRLLDITAKVTTFIASGGKKSYGFLTILQAHGAFVLNIVSFFTLWGKLTNSITTDRLTDYLHRIKVIDNKEQNIYLKGIYYDAGGVNILFRYPEEIEDAILQIWSHTFPHMIHDHLQKHIHSQPGVSQLNNYYDFIHDYSNHKIQAEKEFHVPLKHEVRFRGKEILLKEGFWVKEGGIFEGKSTP</sequence>